<organism evidence="1">
    <name type="scientific">Schizaphis graminum</name>
    <name type="common">Green bug aphid</name>
    <dbReference type="NCBI Taxonomy" id="13262"/>
    <lineage>
        <taxon>Eukaryota</taxon>
        <taxon>Metazoa</taxon>
        <taxon>Ecdysozoa</taxon>
        <taxon>Arthropoda</taxon>
        <taxon>Hexapoda</taxon>
        <taxon>Insecta</taxon>
        <taxon>Pterygota</taxon>
        <taxon>Neoptera</taxon>
        <taxon>Paraneoptera</taxon>
        <taxon>Hemiptera</taxon>
        <taxon>Sternorrhyncha</taxon>
        <taxon>Aphidomorpha</taxon>
        <taxon>Aphidoidea</taxon>
        <taxon>Aphididae</taxon>
        <taxon>Aphidini</taxon>
        <taxon>Schizaphis</taxon>
    </lineage>
</organism>
<dbReference type="AlphaFoldDB" id="A0A2S2NVJ6"/>
<accession>A0A2S2NVJ6</accession>
<sequence length="112" mass="12607">MANYIGGGILACNIYVLIIKRNLAIEKCVSDSSTPQIIIQYFNKMLVTTSIIQYQQVVITRLFMAHVRVQFILFAPYILYCAKVTCATDHLWHTIASKSQSETDKNVGSTDT</sequence>
<protein>
    <submittedName>
        <fullName evidence="1">Uncharacterized protein</fullName>
    </submittedName>
</protein>
<dbReference type="EMBL" id="GGMR01008600">
    <property type="protein sequence ID" value="MBY21219.1"/>
    <property type="molecule type" value="Transcribed_RNA"/>
</dbReference>
<gene>
    <name evidence="1" type="ORF">g.57120</name>
</gene>
<reference evidence="1" key="1">
    <citation type="submission" date="2018-04" db="EMBL/GenBank/DDBJ databases">
        <title>Transcriptome of Schizaphis graminum biotype I.</title>
        <authorList>
            <person name="Scully E.D."/>
            <person name="Geib S.M."/>
            <person name="Palmer N.A."/>
            <person name="Koch K."/>
            <person name="Bradshaw J."/>
            <person name="Heng-Moss T."/>
            <person name="Sarath G."/>
        </authorList>
    </citation>
    <scope>NUCLEOTIDE SEQUENCE</scope>
</reference>
<proteinExistence type="predicted"/>
<evidence type="ECO:0000313" key="1">
    <source>
        <dbReference type="EMBL" id="MBY21219.1"/>
    </source>
</evidence>
<name>A0A2S2NVJ6_SCHGA</name>